<dbReference type="EMBL" id="CP003350">
    <property type="protein sequence ID" value="AFC85487.1"/>
    <property type="molecule type" value="Genomic_DNA"/>
</dbReference>
<organism evidence="2 3">
    <name type="scientific">Frateuria aurantia (strain ATCC 33424 / DSM 6220 / KCTC 2777 / LMG 1558 / NBRC 3245 / NCIMB 13370)</name>
    <name type="common">Acetobacter aurantius</name>
    <dbReference type="NCBI Taxonomy" id="767434"/>
    <lineage>
        <taxon>Bacteria</taxon>
        <taxon>Pseudomonadati</taxon>
        <taxon>Pseudomonadota</taxon>
        <taxon>Gammaproteobacteria</taxon>
        <taxon>Lysobacterales</taxon>
        <taxon>Rhodanobacteraceae</taxon>
        <taxon>Frateuria</taxon>
    </lineage>
</organism>
<feature type="transmembrane region" description="Helical" evidence="1">
    <location>
        <begin position="161"/>
        <end position="185"/>
    </location>
</feature>
<proteinExistence type="predicted"/>
<dbReference type="AlphaFoldDB" id="H8L2M0"/>
<gene>
    <name evidence="2" type="ordered locus">Fraau_1025</name>
</gene>
<keyword evidence="1" id="KW-0812">Transmembrane</keyword>
<dbReference type="eggNOG" id="COG3182">
    <property type="taxonomic scope" value="Bacteria"/>
</dbReference>
<keyword evidence="1" id="KW-1133">Transmembrane helix</keyword>
<keyword evidence="3" id="KW-1185">Reference proteome</keyword>
<feature type="transmembrane region" description="Helical" evidence="1">
    <location>
        <begin position="464"/>
        <end position="483"/>
    </location>
</feature>
<protein>
    <submittedName>
        <fullName evidence="2">Putative iron-regulated membrane protein</fullName>
    </submittedName>
</protein>
<accession>H8L2M0</accession>
<name>H8L2M0_FRAAD</name>
<dbReference type="PANTHER" id="PTHR34219:SF4">
    <property type="entry name" value="PEPSY DOMAIN-CONTAINING PROTEIN"/>
    <property type="match status" value="1"/>
</dbReference>
<reference evidence="2" key="1">
    <citation type="submission" date="2012-02" db="EMBL/GenBank/DDBJ databases">
        <title>The complete genome of Frateuria aurantia DSM 6220.</title>
        <authorList>
            <consortium name="US DOE Joint Genome Institute (JGI-PGF)"/>
            <person name="Lucas S."/>
            <person name="Copeland A."/>
            <person name="Lapidus A."/>
            <person name="Glavina del Rio T."/>
            <person name="Dalin E."/>
            <person name="Tice H."/>
            <person name="Bruce D."/>
            <person name="Goodwin L."/>
            <person name="Pitluck S."/>
            <person name="Peters L."/>
            <person name="Ovchinnikova G."/>
            <person name="Teshima H."/>
            <person name="Kyrpides N."/>
            <person name="Mavromatis K."/>
            <person name="Ivanova N."/>
            <person name="Brettin T."/>
            <person name="Detter J.C."/>
            <person name="Han C."/>
            <person name="Larimer F."/>
            <person name="Land M."/>
            <person name="Hauser L."/>
            <person name="Markowitz V."/>
            <person name="Cheng J.-F."/>
            <person name="Hugenholtz P."/>
            <person name="Woyke T."/>
            <person name="Wu D."/>
            <person name="Brambilla E."/>
            <person name="Klenk H.-P."/>
            <person name="Eisen J.A."/>
        </authorList>
    </citation>
    <scope>NUCLEOTIDE SEQUENCE</scope>
    <source>
        <strain evidence="2">DSM 6220</strain>
    </source>
</reference>
<dbReference type="STRING" id="767434.Fraau_1025"/>
<keyword evidence="1" id="KW-0472">Membrane</keyword>
<dbReference type="KEGG" id="fau:Fraau_1025"/>
<evidence type="ECO:0000256" key="1">
    <source>
        <dbReference type="SAM" id="Phobius"/>
    </source>
</evidence>
<dbReference type="Pfam" id="PF03929">
    <property type="entry name" value="PepSY_TM"/>
    <property type="match status" value="1"/>
</dbReference>
<dbReference type="Proteomes" id="UP000005234">
    <property type="component" value="Chromosome"/>
</dbReference>
<feature type="transmembrane region" description="Helical" evidence="1">
    <location>
        <begin position="21"/>
        <end position="45"/>
    </location>
</feature>
<dbReference type="RefSeq" id="WP_014402493.1">
    <property type="nucleotide sequence ID" value="NC_017033.1"/>
</dbReference>
<sequence length="542" mass="59917">MSTAKGMRPPSRGVRQKMTGLHTWTGLLAGWLLYAMFLTGTVSYFKEEISQWMRPELRPAQIAPDLPAIAQRTADTLALIAAGSPGWSMLLPTSRNPVVSAFWRDRDHADQPRRHGGRPFQTALFDPDTGKTLSARDTLGGEFFYRFHFQFYGLPVLWGRWLAGLCAMFMLVAIISGVIVHKKIFIDFFTFRWGKGQRSWLDAHNALSVFGLPFHFMITYSGLILLMALYMPWGARTGLRTPMQQAALDTQLSAYIRPGQPAHVAAPLAPMDAMVRLARQRWGSAEGLRITVTRPGDAAARVAVARGDTRRVSTSPQYLLFDGATGELLQVHDHVGAAAETRGVMAALHLGRFSDMPLRWLYFLISLGGTAMVGTGLVMWTVKRRASLPDPHLPHFGFRLVERLNISSIAGLSIAMTSYLWSNRLLPAAMAQRADAEDKVFFAAWGLSLLYAICRPARRAWIELLWTASALLALLPLLNAITTNRPLWHSLIIGDRVFAGFDLSLWAFAALHAMLAARAGRHPLRAASRAAAPARSSPVGQP</sequence>
<dbReference type="InterPro" id="IPR005625">
    <property type="entry name" value="PepSY-ass_TM"/>
</dbReference>
<evidence type="ECO:0000313" key="2">
    <source>
        <dbReference type="EMBL" id="AFC85487.1"/>
    </source>
</evidence>
<feature type="transmembrane region" description="Helical" evidence="1">
    <location>
        <begin position="206"/>
        <end position="233"/>
    </location>
</feature>
<dbReference type="PANTHER" id="PTHR34219">
    <property type="entry name" value="IRON-REGULATED INNER MEMBRANE PROTEIN-RELATED"/>
    <property type="match status" value="1"/>
</dbReference>
<dbReference type="HOGENOM" id="CLU_025664_2_0_6"/>
<feature type="transmembrane region" description="Helical" evidence="1">
    <location>
        <begin position="360"/>
        <end position="382"/>
    </location>
</feature>
<feature type="transmembrane region" description="Helical" evidence="1">
    <location>
        <begin position="503"/>
        <end position="520"/>
    </location>
</feature>
<evidence type="ECO:0000313" key="3">
    <source>
        <dbReference type="Proteomes" id="UP000005234"/>
    </source>
</evidence>
<feature type="transmembrane region" description="Helical" evidence="1">
    <location>
        <begin position="403"/>
        <end position="421"/>
    </location>
</feature>